<sequence length="144" mass="15676">MDEDSELEARLRRAVAFLDPVPPESLRVAREALVFRALDAELAELAFDSLDDAAPVRGPGRAQGPRFLTFRAGETTIEVEVTDPPRRIVGRLIPADTAEPVRIRRPGGSTTVTVDALGRFTAPLSGPGPFSLRYGRVVTDWVNP</sequence>
<gene>
    <name evidence="1" type="ORF">SAMN04489712_11986</name>
</gene>
<dbReference type="Proteomes" id="UP000236723">
    <property type="component" value="Unassembled WGS sequence"/>
</dbReference>
<evidence type="ECO:0000313" key="2">
    <source>
        <dbReference type="Proteomes" id="UP000236723"/>
    </source>
</evidence>
<dbReference type="AlphaFoldDB" id="A0A1H6DMI5"/>
<keyword evidence="2" id="KW-1185">Reference proteome</keyword>
<dbReference type="RefSeq" id="WP_103942871.1">
    <property type="nucleotide sequence ID" value="NZ_FNVO01000019.1"/>
</dbReference>
<proteinExistence type="predicted"/>
<evidence type="ECO:0000313" key="1">
    <source>
        <dbReference type="EMBL" id="SEG86448.1"/>
    </source>
</evidence>
<protein>
    <recommendedName>
        <fullName evidence="3">Carboxypeptidase regulatory-like domain-containing protein</fullName>
    </recommendedName>
</protein>
<evidence type="ECO:0008006" key="3">
    <source>
        <dbReference type="Google" id="ProtNLM"/>
    </source>
</evidence>
<accession>A0A1H6DMI5</accession>
<reference evidence="2" key="1">
    <citation type="submission" date="2016-10" db="EMBL/GenBank/DDBJ databases">
        <authorList>
            <person name="Varghese N."/>
            <person name="Submissions S."/>
        </authorList>
    </citation>
    <scope>NUCLEOTIDE SEQUENCE [LARGE SCALE GENOMIC DNA]</scope>
    <source>
        <strain evidence="2">DSM 43163</strain>
    </source>
</reference>
<dbReference type="EMBL" id="FNVO01000019">
    <property type="protein sequence ID" value="SEG86448.1"/>
    <property type="molecule type" value="Genomic_DNA"/>
</dbReference>
<name>A0A1H6DMI5_9ACTN</name>
<dbReference type="OrthoDB" id="3527070at2"/>
<organism evidence="1 2">
    <name type="scientific">Thermomonospora echinospora</name>
    <dbReference type="NCBI Taxonomy" id="1992"/>
    <lineage>
        <taxon>Bacteria</taxon>
        <taxon>Bacillati</taxon>
        <taxon>Actinomycetota</taxon>
        <taxon>Actinomycetes</taxon>
        <taxon>Streptosporangiales</taxon>
        <taxon>Thermomonosporaceae</taxon>
        <taxon>Thermomonospora</taxon>
    </lineage>
</organism>